<dbReference type="PANTHER" id="PTHR31272">
    <property type="entry name" value="CYTOCHROME C-TYPE BIOGENESIS PROTEIN HI_1454-RELATED"/>
    <property type="match status" value="1"/>
</dbReference>
<dbReference type="PANTHER" id="PTHR31272:SF4">
    <property type="entry name" value="CYTOCHROME C-TYPE BIOGENESIS PROTEIN HI_1454-RELATED"/>
    <property type="match status" value="1"/>
</dbReference>
<proteinExistence type="predicted"/>
<keyword evidence="1" id="KW-0472">Membrane</keyword>
<accession>A0A0S4L8W9</accession>
<feature type="transmembrane region" description="Helical" evidence="1">
    <location>
        <begin position="181"/>
        <end position="201"/>
    </location>
</feature>
<evidence type="ECO:0000313" key="2">
    <source>
        <dbReference type="EMBL" id="CUS34252.1"/>
    </source>
</evidence>
<evidence type="ECO:0000313" key="3">
    <source>
        <dbReference type="Proteomes" id="UP000199032"/>
    </source>
</evidence>
<protein>
    <submittedName>
        <fullName evidence="2">Putative Cytochrome c-type biogenesis protein CcdA</fullName>
    </submittedName>
</protein>
<dbReference type="STRING" id="1742972.COMA1_11600"/>
<dbReference type="EMBL" id="CZQA01000001">
    <property type="protein sequence ID" value="CUS34252.1"/>
    <property type="molecule type" value="Genomic_DNA"/>
</dbReference>
<dbReference type="InterPro" id="IPR051790">
    <property type="entry name" value="Cytochrome_c-biogenesis_DsbD"/>
</dbReference>
<dbReference type="OrthoDB" id="9803065at2"/>
<feature type="transmembrane region" description="Helical" evidence="1">
    <location>
        <begin position="66"/>
        <end position="85"/>
    </location>
</feature>
<feature type="transmembrane region" description="Helical" evidence="1">
    <location>
        <begin position="221"/>
        <end position="244"/>
    </location>
</feature>
<keyword evidence="1" id="KW-1133">Transmembrane helix</keyword>
<name>A0A0S4L8W9_9BACT</name>
<sequence length="305" mass="33414">MPMALRHIYIHPLTSMTDEVARAQMKRPKPLIHAFLFVLGFSIIFVALGTAVSGIGQLVFDLRDSLARIGGAIVIVFGLATMGLFDTLSTWFGRLENSATGGMGVRWFPLVRWIKDGIDYFRRLFYTDTRIELSGRNSSGYLPSFLMGIFFSAGWTPCIGPTLGAIMALGYNSTTIGHSTLLLTAYSLGLGIPFVLFALALDRANGLLRSLTRHIRTIQLINGTLLVLIGFALLTKQLAVIARWAQENNFYIEAGFLGSDTPSFLIAALAGLLSFLSPCVLPLVPAYVFYLTGRTFSKTRTDRSA</sequence>
<feature type="transmembrane region" description="Helical" evidence="1">
    <location>
        <begin position="264"/>
        <end position="290"/>
    </location>
</feature>
<dbReference type="Proteomes" id="UP000199032">
    <property type="component" value="Unassembled WGS sequence"/>
</dbReference>
<keyword evidence="3" id="KW-1185">Reference proteome</keyword>
<organism evidence="2 3">
    <name type="scientific">Candidatus Nitrospira nitrosa</name>
    <dbReference type="NCBI Taxonomy" id="1742972"/>
    <lineage>
        <taxon>Bacteria</taxon>
        <taxon>Pseudomonadati</taxon>
        <taxon>Nitrospirota</taxon>
        <taxon>Nitrospiria</taxon>
        <taxon>Nitrospirales</taxon>
        <taxon>Nitrospiraceae</taxon>
        <taxon>Nitrospira</taxon>
    </lineage>
</organism>
<gene>
    <name evidence="2" type="ORF">COMA1_11600</name>
</gene>
<reference evidence="2 3" key="1">
    <citation type="submission" date="2015-10" db="EMBL/GenBank/DDBJ databases">
        <authorList>
            <person name="Gilbert D.G."/>
        </authorList>
    </citation>
    <scope>NUCLEOTIDE SEQUENCE [LARGE SCALE GENOMIC DNA]</scope>
    <source>
        <strain evidence="2">COMA1</strain>
    </source>
</reference>
<feature type="transmembrane region" description="Helical" evidence="1">
    <location>
        <begin position="145"/>
        <end position="169"/>
    </location>
</feature>
<dbReference type="AlphaFoldDB" id="A0A0S4L8W9"/>
<evidence type="ECO:0000256" key="1">
    <source>
        <dbReference type="SAM" id="Phobius"/>
    </source>
</evidence>
<feature type="transmembrane region" description="Helical" evidence="1">
    <location>
        <begin position="31"/>
        <end position="60"/>
    </location>
</feature>
<keyword evidence="1" id="KW-0812">Transmembrane</keyword>